<dbReference type="EMBL" id="KN827318">
    <property type="protein sequence ID" value="KIK76736.1"/>
    <property type="molecule type" value="Genomic_DNA"/>
</dbReference>
<proteinExistence type="predicted"/>
<name>A0A0D0CZK4_9AGAM</name>
<dbReference type="Pfam" id="PF14223">
    <property type="entry name" value="Retrotran_gag_2"/>
    <property type="match status" value="1"/>
</dbReference>
<dbReference type="STRING" id="930991.A0A0D0CZK4"/>
<organism evidence="1 2">
    <name type="scientific">Paxillus rubicundulus Ve08.2h10</name>
    <dbReference type="NCBI Taxonomy" id="930991"/>
    <lineage>
        <taxon>Eukaryota</taxon>
        <taxon>Fungi</taxon>
        <taxon>Dikarya</taxon>
        <taxon>Basidiomycota</taxon>
        <taxon>Agaricomycotina</taxon>
        <taxon>Agaricomycetes</taxon>
        <taxon>Agaricomycetidae</taxon>
        <taxon>Boletales</taxon>
        <taxon>Paxilineae</taxon>
        <taxon>Paxillaceae</taxon>
        <taxon>Paxillus</taxon>
    </lineage>
</organism>
<sequence>RLQNLKCGEKDDVKTHLASMMVLREELAGMGASVDDRDFTAMILSSIPESFRTLLYSTTAAIHATGNPVTSERVISILSEE</sequence>
<reference evidence="2" key="2">
    <citation type="submission" date="2015-01" db="EMBL/GenBank/DDBJ databases">
        <title>Evolutionary Origins and Diversification of the Mycorrhizal Mutualists.</title>
        <authorList>
            <consortium name="DOE Joint Genome Institute"/>
            <consortium name="Mycorrhizal Genomics Consortium"/>
            <person name="Kohler A."/>
            <person name="Kuo A."/>
            <person name="Nagy L.G."/>
            <person name="Floudas D."/>
            <person name="Copeland A."/>
            <person name="Barry K.W."/>
            <person name="Cichocki N."/>
            <person name="Veneault-Fourrey C."/>
            <person name="LaButti K."/>
            <person name="Lindquist E.A."/>
            <person name="Lipzen A."/>
            <person name="Lundell T."/>
            <person name="Morin E."/>
            <person name="Murat C."/>
            <person name="Riley R."/>
            <person name="Ohm R."/>
            <person name="Sun H."/>
            <person name="Tunlid A."/>
            <person name="Henrissat B."/>
            <person name="Grigoriev I.V."/>
            <person name="Hibbett D.S."/>
            <person name="Martin F."/>
        </authorList>
    </citation>
    <scope>NUCLEOTIDE SEQUENCE [LARGE SCALE GENOMIC DNA]</scope>
    <source>
        <strain evidence="2">Ve08.2h10</strain>
    </source>
</reference>
<dbReference type="InParanoid" id="A0A0D0CZK4"/>
<dbReference type="OrthoDB" id="2651116at2759"/>
<evidence type="ECO:0000313" key="2">
    <source>
        <dbReference type="Proteomes" id="UP000054538"/>
    </source>
</evidence>
<feature type="non-terminal residue" evidence="1">
    <location>
        <position position="1"/>
    </location>
</feature>
<reference evidence="1 2" key="1">
    <citation type="submission" date="2014-04" db="EMBL/GenBank/DDBJ databases">
        <authorList>
            <consortium name="DOE Joint Genome Institute"/>
            <person name="Kuo A."/>
            <person name="Kohler A."/>
            <person name="Jargeat P."/>
            <person name="Nagy L.G."/>
            <person name="Floudas D."/>
            <person name="Copeland A."/>
            <person name="Barry K.W."/>
            <person name="Cichocki N."/>
            <person name="Veneault-Fourrey C."/>
            <person name="LaButti K."/>
            <person name="Lindquist E.A."/>
            <person name="Lipzen A."/>
            <person name="Lundell T."/>
            <person name="Morin E."/>
            <person name="Murat C."/>
            <person name="Sun H."/>
            <person name="Tunlid A."/>
            <person name="Henrissat B."/>
            <person name="Grigoriev I.V."/>
            <person name="Hibbett D.S."/>
            <person name="Martin F."/>
            <person name="Nordberg H.P."/>
            <person name="Cantor M.N."/>
            <person name="Hua S.X."/>
        </authorList>
    </citation>
    <scope>NUCLEOTIDE SEQUENCE [LARGE SCALE GENOMIC DNA]</scope>
    <source>
        <strain evidence="1 2">Ve08.2h10</strain>
    </source>
</reference>
<gene>
    <name evidence="1" type="ORF">PAXRUDRAFT_44039</name>
</gene>
<feature type="non-terminal residue" evidence="1">
    <location>
        <position position="81"/>
    </location>
</feature>
<keyword evidence="2" id="KW-1185">Reference proteome</keyword>
<dbReference type="AlphaFoldDB" id="A0A0D0CZK4"/>
<accession>A0A0D0CZK4</accession>
<evidence type="ECO:0000313" key="1">
    <source>
        <dbReference type="EMBL" id="KIK76736.1"/>
    </source>
</evidence>
<dbReference type="HOGENOM" id="CLU_175215_0_0_1"/>
<protein>
    <submittedName>
        <fullName evidence="1">Uncharacterized protein</fullName>
    </submittedName>
</protein>
<dbReference type="Proteomes" id="UP000054538">
    <property type="component" value="Unassembled WGS sequence"/>
</dbReference>